<protein>
    <recommendedName>
        <fullName evidence="3">Uracil-DNA glycosylase-like domain-containing protein</fullName>
    </recommendedName>
</protein>
<reference evidence="2" key="1">
    <citation type="submission" date="2017-09" db="EMBL/GenBank/DDBJ databases">
        <title>Depth-based differentiation of microbial function through sediment-hosted aquifers and enrichment of novel symbionts in the deep terrestrial subsurface.</title>
        <authorList>
            <person name="Probst A.J."/>
            <person name="Ladd B."/>
            <person name="Jarett J.K."/>
            <person name="Geller-Mcgrath D.E."/>
            <person name="Sieber C.M.K."/>
            <person name="Emerson J.B."/>
            <person name="Anantharaman K."/>
            <person name="Thomas B.C."/>
            <person name="Malmstrom R."/>
            <person name="Stieglmeier M."/>
            <person name="Klingl A."/>
            <person name="Woyke T."/>
            <person name="Ryan C.M."/>
            <person name="Banfield J.F."/>
        </authorList>
    </citation>
    <scope>NUCLEOTIDE SEQUENCE [LARGE SCALE GENOMIC DNA]</scope>
</reference>
<comment type="caution">
    <text evidence="1">The sequence shown here is derived from an EMBL/GenBank/DDBJ whole genome shotgun (WGS) entry which is preliminary data.</text>
</comment>
<organism evidence="1 2">
    <name type="scientific">Candidatus Yonathbacteria bacterium CG_4_10_14_0_8_um_filter_43_17</name>
    <dbReference type="NCBI Taxonomy" id="1975099"/>
    <lineage>
        <taxon>Bacteria</taxon>
        <taxon>Candidatus Yonathiibacteriota</taxon>
    </lineage>
</organism>
<proteinExistence type="predicted"/>
<sequence length="172" mass="19812">MKKPTTLSYATWNPSNIKDLSFPKNLVLKNTSWVIVGLNPSKRISFPENFHMGKFDKWHSLAFIHNEIEGASMLDLIDEVDLNSKNIIKKWKVNNNWRKKQIARFIAEIEFLFKKDKPNLLCIGKNASELILKGKGIIRLFSRMHVVSNPNGVRVKGAQQEYVKMVNKCADN</sequence>
<evidence type="ECO:0008006" key="3">
    <source>
        <dbReference type="Google" id="ProtNLM"/>
    </source>
</evidence>
<dbReference type="Proteomes" id="UP000230732">
    <property type="component" value="Unassembled WGS sequence"/>
</dbReference>
<accession>A0A2M7Q507</accession>
<dbReference type="EMBL" id="PFKX01000046">
    <property type="protein sequence ID" value="PIY58175.1"/>
    <property type="molecule type" value="Genomic_DNA"/>
</dbReference>
<name>A0A2M7Q507_9BACT</name>
<gene>
    <name evidence="1" type="ORF">COY98_03235</name>
</gene>
<evidence type="ECO:0000313" key="2">
    <source>
        <dbReference type="Proteomes" id="UP000230732"/>
    </source>
</evidence>
<dbReference type="AlphaFoldDB" id="A0A2M7Q507"/>
<evidence type="ECO:0000313" key="1">
    <source>
        <dbReference type="EMBL" id="PIY58175.1"/>
    </source>
</evidence>